<comment type="subcellular location">
    <subcellularLocation>
        <location evidence="1">Membrane</location>
    </subcellularLocation>
</comment>
<feature type="transmembrane region" description="Helical" evidence="7">
    <location>
        <begin position="164"/>
        <end position="186"/>
    </location>
</feature>
<evidence type="ECO:0000313" key="8">
    <source>
        <dbReference type="Proteomes" id="UP000515150"/>
    </source>
</evidence>
<dbReference type="KEGG" id="bspl:114842849"/>
<dbReference type="InterPro" id="IPR007593">
    <property type="entry name" value="CD225/Dispanin_fam"/>
</dbReference>
<dbReference type="RefSeq" id="XP_028984636.1">
    <property type="nucleotide sequence ID" value="XM_029128803.3"/>
</dbReference>
<name>A0A6P7KQ82_BETSP</name>
<feature type="region of interest" description="Disordered" evidence="6">
    <location>
        <begin position="1"/>
        <end position="84"/>
    </location>
</feature>
<feature type="transmembrane region" description="Helical" evidence="7">
    <location>
        <begin position="114"/>
        <end position="139"/>
    </location>
</feature>
<evidence type="ECO:0000256" key="3">
    <source>
        <dbReference type="ARBA" id="ARBA00022692"/>
    </source>
</evidence>
<protein>
    <submittedName>
        <fullName evidence="9">Synapse differentiation-inducing gene protein 1-like</fullName>
    </submittedName>
</protein>
<dbReference type="Proteomes" id="UP000515150">
    <property type="component" value="Chromosome 16"/>
</dbReference>
<gene>
    <name evidence="9" type="primary">si:dkey-33i11.9</name>
</gene>
<evidence type="ECO:0000256" key="5">
    <source>
        <dbReference type="ARBA" id="ARBA00023136"/>
    </source>
</evidence>
<keyword evidence="3 7" id="KW-0812">Transmembrane</keyword>
<evidence type="ECO:0000256" key="2">
    <source>
        <dbReference type="ARBA" id="ARBA00006843"/>
    </source>
</evidence>
<dbReference type="PANTHER" id="PTHR14948:SF46">
    <property type="entry name" value="DISPANIN SUBFAMILY A MEMBER 2B-LIKE-RELATED"/>
    <property type="match status" value="1"/>
</dbReference>
<dbReference type="GO" id="GO:0016020">
    <property type="term" value="C:membrane"/>
    <property type="evidence" value="ECO:0007669"/>
    <property type="project" value="UniProtKB-SubCell"/>
</dbReference>
<evidence type="ECO:0000256" key="6">
    <source>
        <dbReference type="SAM" id="MobiDB-lite"/>
    </source>
</evidence>
<dbReference type="InterPro" id="IPR051423">
    <property type="entry name" value="CD225/Dispanin"/>
</dbReference>
<dbReference type="GeneID" id="114842849"/>
<dbReference type="InParanoid" id="A0A6P7KQ82"/>
<organism evidence="8 9">
    <name type="scientific">Betta splendens</name>
    <name type="common">Siamese fighting fish</name>
    <dbReference type="NCBI Taxonomy" id="158456"/>
    <lineage>
        <taxon>Eukaryota</taxon>
        <taxon>Metazoa</taxon>
        <taxon>Chordata</taxon>
        <taxon>Craniata</taxon>
        <taxon>Vertebrata</taxon>
        <taxon>Euteleostomi</taxon>
        <taxon>Actinopterygii</taxon>
        <taxon>Neopterygii</taxon>
        <taxon>Teleostei</taxon>
        <taxon>Neoteleostei</taxon>
        <taxon>Acanthomorphata</taxon>
        <taxon>Anabantaria</taxon>
        <taxon>Anabantiformes</taxon>
        <taxon>Anabantoidei</taxon>
        <taxon>Osphronemidae</taxon>
        <taxon>Betta</taxon>
    </lineage>
</organism>
<accession>A0A6P7KQ82</accession>
<dbReference type="PANTHER" id="PTHR14948">
    <property type="entry name" value="NG5"/>
    <property type="match status" value="1"/>
</dbReference>
<dbReference type="Pfam" id="PF04505">
    <property type="entry name" value="CD225"/>
    <property type="match status" value="1"/>
</dbReference>
<evidence type="ECO:0000313" key="9">
    <source>
        <dbReference type="RefSeq" id="XP_028984636.1"/>
    </source>
</evidence>
<proteinExistence type="inferred from homology"/>
<keyword evidence="4 7" id="KW-1133">Transmembrane helix</keyword>
<dbReference type="AlphaFoldDB" id="A0A6P7KQ82"/>
<sequence length="188" mass="20321">MDPNKSPSAPPQGFVGEKSSMGQAPPPPYYDNPGSVYPQPGPAYPAQQQGYVHPTQYPGPGYVQQGYPAGQQYPGQQYPGQQYPGQQYPGQPAIVSVQPTVLTRAPLQNPVNDYLGYSIFTMLCCCLPFGIAALVYSIFTREANRAGDQAEAERNSRLAKTLNHVALGIGLGFIIIYIICVVVMTISH</sequence>
<evidence type="ECO:0000256" key="7">
    <source>
        <dbReference type="SAM" id="Phobius"/>
    </source>
</evidence>
<comment type="similarity">
    <text evidence="2">Belongs to the CD225/Dispanin family.</text>
</comment>
<feature type="compositionally biased region" description="Low complexity" evidence="6">
    <location>
        <begin position="44"/>
        <end position="84"/>
    </location>
</feature>
<evidence type="ECO:0000256" key="4">
    <source>
        <dbReference type="ARBA" id="ARBA00022989"/>
    </source>
</evidence>
<keyword evidence="5 7" id="KW-0472">Membrane</keyword>
<dbReference type="OrthoDB" id="6083617at2759"/>
<reference evidence="9" key="1">
    <citation type="submission" date="2025-08" db="UniProtKB">
        <authorList>
            <consortium name="RefSeq"/>
        </authorList>
    </citation>
    <scope>IDENTIFICATION</scope>
</reference>
<evidence type="ECO:0000256" key="1">
    <source>
        <dbReference type="ARBA" id="ARBA00004370"/>
    </source>
</evidence>
<keyword evidence="8" id="KW-1185">Reference proteome</keyword>